<dbReference type="InterPro" id="IPR010666">
    <property type="entry name" value="Znf_GRF"/>
</dbReference>
<keyword evidence="3" id="KW-0862">Zinc</keyword>
<keyword evidence="1" id="KW-0479">Metal-binding</keyword>
<proteinExistence type="predicted"/>
<dbReference type="Proteomes" id="UP001341840">
    <property type="component" value="Unassembled WGS sequence"/>
</dbReference>
<accession>A0ABU6W7L8</accession>
<evidence type="ECO:0000313" key="9">
    <source>
        <dbReference type="Proteomes" id="UP001341840"/>
    </source>
</evidence>
<comment type="caution">
    <text evidence="8">The sequence shown here is derived from an EMBL/GenBank/DDBJ whole genome shotgun (WGS) entry which is preliminary data.</text>
</comment>
<organism evidence="8 9">
    <name type="scientific">Stylosanthes scabra</name>
    <dbReference type="NCBI Taxonomy" id="79078"/>
    <lineage>
        <taxon>Eukaryota</taxon>
        <taxon>Viridiplantae</taxon>
        <taxon>Streptophyta</taxon>
        <taxon>Embryophyta</taxon>
        <taxon>Tracheophyta</taxon>
        <taxon>Spermatophyta</taxon>
        <taxon>Magnoliopsida</taxon>
        <taxon>eudicotyledons</taxon>
        <taxon>Gunneridae</taxon>
        <taxon>Pentapetalae</taxon>
        <taxon>rosids</taxon>
        <taxon>fabids</taxon>
        <taxon>Fabales</taxon>
        <taxon>Fabaceae</taxon>
        <taxon>Papilionoideae</taxon>
        <taxon>50 kb inversion clade</taxon>
        <taxon>dalbergioids sensu lato</taxon>
        <taxon>Dalbergieae</taxon>
        <taxon>Pterocarpus clade</taxon>
        <taxon>Stylosanthes</taxon>
    </lineage>
</organism>
<evidence type="ECO:0000256" key="2">
    <source>
        <dbReference type="ARBA" id="ARBA00022771"/>
    </source>
</evidence>
<evidence type="ECO:0000313" key="8">
    <source>
        <dbReference type="EMBL" id="MED6181742.1"/>
    </source>
</evidence>
<keyword evidence="6" id="KW-0472">Membrane</keyword>
<evidence type="ECO:0000256" key="6">
    <source>
        <dbReference type="SAM" id="Phobius"/>
    </source>
</evidence>
<sequence length="157" mass="17704">MENEGVSSGSRRSGSALRAERSSSSTPRFCAAMVGGEVDGAAPKCYCRAYAILYLSMTTRNPNRLFFGCPYYKGPTPHCSFFRWLDRHTAMFSRKENVKCEEVEEDANEHISRLSVDNRLGDLEDRIVAIEKKNVTKMFVIVMSLVVLAISFWAGRF</sequence>
<evidence type="ECO:0000256" key="1">
    <source>
        <dbReference type="ARBA" id="ARBA00022723"/>
    </source>
</evidence>
<keyword evidence="6" id="KW-1133">Transmembrane helix</keyword>
<dbReference type="EMBL" id="JASCZI010181317">
    <property type="protein sequence ID" value="MED6181742.1"/>
    <property type="molecule type" value="Genomic_DNA"/>
</dbReference>
<evidence type="ECO:0000259" key="7">
    <source>
        <dbReference type="PROSITE" id="PS51999"/>
    </source>
</evidence>
<keyword evidence="9" id="KW-1185">Reference proteome</keyword>
<feature type="region of interest" description="Disordered" evidence="5">
    <location>
        <begin position="1"/>
        <end position="20"/>
    </location>
</feature>
<evidence type="ECO:0000256" key="5">
    <source>
        <dbReference type="SAM" id="MobiDB-lite"/>
    </source>
</evidence>
<dbReference type="PROSITE" id="PS51999">
    <property type="entry name" value="ZF_GRF"/>
    <property type="match status" value="1"/>
</dbReference>
<evidence type="ECO:0000256" key="4">
    <source>
        <dbReference type="PROSITE-ProRule" id="PRU01343"/>
    </source>
</evidence>
<evidence type="ECO:0000256" key="3">
    <source>
        <dbReference type="ARBA" id="ARBA00022833"/>
    </source>
</evidence>
<feature type="compositionally biased region" description="Low complexity" evidence="5">
    <location>
        <begin position="7"/>
        <end position="20"/>
    </location>
</feature>
<gene>
    <name evidence="8" type="ORF">PIB30_022181</name>
</gene>
<name>A0ABU6W7L8_9FABA</name>
<feature type="domain" description="GRF-type" evidence="7">
    <location>
        <begin position="45"/>
        <end position="88"/>
    </location>
</feature>
<reference evidence="8 9" key="1">
    <citation type="journal article" date="2023" name="Plants (Basel)">
        <title>Bridging the Gap: Combining Genomics and Transcriptomics Approaches to Understand Stylosanthes scabra, an Orphan Legume from the Brazilian Caatinga.</title>
        <authorList>
            <person name="Ferreira-Neto J.R.C."/>
            <person name="da Silva M.D."/>
            <person name="Binneck E."/>
            <person name="de Melo N.F."/>
            <person name="da Silva R.H."/>
            <person name="de Melo A.L.T.M."/>
            <person name="Pandolfi V."/>
            <person name="Bustamante F.O."/>
            <person name="Brasileiro-Vidal A.C."/>
            <person name="Benko-Iseppon A.M."/>
        </authorList>
    </citation>
    <scope>NUCLEOTIDE SEQUENCE [LARGE SCALE GENOMIC DNA]</scope>
    <source>
        <tissue evidence="8">Leaves</tissue>
    </source>
</reference>
<dbReference type="PANTHER" id="PTHR33248">
    <property type="entry name" value="ZINC ION-BINDING PROTEIN"/>
    <property type="match status" value="1"/>
</dbReference>
<protein>
    <recommendedName>
        <fullName evidence="7">GRF-type domain-containing protein</fullName>
    </recommendedName>
</protein>
<feature type="transmembrane region" description="Helical" evidence="6">
    <location>
        <begin position="135"/>
        <end position="154"/>
    </location>
</feature>
<keyword evidence="6" id="KW-0812">Transmembrane</keyword>
<keyword evidence="2 4" id="KW-0863">Zinc-finger</keyword>